<evidence type="ECO:0000313" key="9">
    <source>
        <dbReference type="Proteomes" id="UP001633002"/>
    </source>
</evidence>
<keyword evidence="1" id="KW-0479">Metal-binding</keyword>
<feature type="compositionally biased region" description="Polar residues" evidence="5">
    <location>
        <begin position="242"/>
        <end position="252"/>
    </location>
</feature>
<feature type="domain" description="RanBP2-type" evidence="6">
    <location>
        <begin position="369"/>
        <end position="398"/>
    </location>
</feature>
<evidence type="ECO:0000256" key="2">
    <source>
        <dbReference type="ARBA" id="ARBA00022771"/>
    </source>
</evidence>
<comment type="caution">
    <text evidence="8">The sequence shown here is derived from an EMBL/GenBank/DDBJ whole genome shotgun (WGS) entry which is preliminary data.</text>
</comment>
<dbReference type="PROSITE" id="PS50199">
    <property type="entry name" value="ZF_RANBP2_2"/>
    <property type="match status" value="2"/>
</dbReference>
<dbReference type="EMBL" id="JBJQOH010000002">
    <property type="protein sequence ID" value="KAL3697109.1"/>
    <property type="molecule type" value="Genomic_DNA"/>
</dbReference>
<dbReference type="PANTHER" id="PTHR46622">
    <property type="entry name" value="DNA-DEPENDENT METALLOPROTEASE WSS1"/>
    <property type="match status" value="1"/>
</dbReference>
<keyword evidence="9" id="KW-1185">Reference proteome</keyword>
<evidence type="ECO:0000313" key="8">
    <source>
        <dbReference type="EMBL" id="KAL3697109.1"/>
    </source>
</evidence>
<dbReference type="SUPFAM" id="SSF90209">
    <property type="entry name" value="Ran binding protein zinc finger-like"/>
    <property type="match status" value="1"/>
</dbReference>
<evidence type="ECO:0000256" key="5">
    <source>
        <dbReference type="SAM" id="MobiDB-lite"/>
    </source>
</evidence>
<feature type="domain" description="RanBP2-type" evidence="6">
    <location>
        <begin position="401"/>
        <end position="432"/>
    </location>
</feature>
<reference evidence="8 9" key="1">
    <citation type="submission" date="2024-09" db="EMBL/GenBank/DDBJ databases">
        <title>Chromosome-scale assembly of Riccia sorocarpa.</title>
        <authorList>
            <person name="Paukszto L."/>
        </authorList>
    </citation>
    <scope>NUCLEOTIDE SEQUENCE [LARGE SCALE GENOMIC DNA]</scope>
    <source>
        <strain evidence="8">LP-2024</strain>
        <tissue evidence="8">Aerial parts of the thallus</tissue>
    </source>
</reference>
<dbReference type="Proteomes" id="UP001633002">
    <property type="component" value="Unassembled WGS sequence"/>
</dbReference>
<dbReference type="AlphaFoldDB" id="A0ABD3I3M5"/>
<protein>
    <submittedName>
        <fullName evidence="8">Uncharacterized protein</fullName>
    </submittedName>
</protein>
<dbReference type="InterPro" id="IPR013536">
    <property type="entry name" value="WLM_dom"/>
</dbReference>
<gene>
    <name evidence="8" type="ORF">R1sor_011185</name>
</gene>
<organism evidence="8 9">
    <name type="scientific">Riccia sorocarpa</name>
    <dbReference type="NCBI Taxonomy" id="122646"/>
    <lineage>
        <taxon>Eukaryota</taxon>
        <taxon>Viridiplantae</taxon>
        <taxon>Streptophyta</taxon>
        <taxon>Embryophyta</taxon>
        <taxon>Marchantiophyta</taxon>
        <taxon>Marchantiopsida</taxon>
        <taxon>Marchantiidae</taxon>
        <taxon>Marchantiales</taxon>
        <taxon>Ricciaceae</taxon>
        <taxon>Riccia</taxon>
    </lineage>
</organism>
<dbReference type="InterPro" id="IPR001876">
    <property type="entry name" value="Znf_RanBP2"/>
</dbReference>
<feature type="compositionally biased region" description="Basic and acidic residues" evidence="5">
    <location>
        <begin position="303"/>
        <end position="314"/>
    </location>
</feature>
<sequence>MPIASIEGGDLCKVWDIKTLGLERDAEARKLLEEVAKQVQPIMRKRKWKVPLLSEFCPKNPSLLGLNIDGGREIRIRLRRSRYDSRLFSYESTLGTMLHELTHIQCGPHNAAFYKLLDELTKECEELMVKGITGTGQGFDTRGKRLGGVTHNPPPSNLRQIALAAAEKRSRLNTVMPGGPRRLGGDSEIMKALTPIQAAAMAAERRLKDDFWCAAPLTQGEDGMMKAKESEESASQPPVGLDQSQDASTSERPFTDDESSWRVLGNSAGPPLGVWPPSRLNAGEEMDRDGGNEGSRPISGTARKNDGKNLEVRKNPRAADSSGTSSVARRRLEGSERNSVSGEAHSRDEGTERNPVQLDGSRFGNGAEESSSWECQVCTLHNPALTLSCGACGTVRKVFDISGLRTWSCKFCTLENEEILSKCAACDQWRYSFGAPVAARAPNYRCMSRTEIFSPGVGFWERVDSTLA</sequence>
<feature type="region of interest" description="Disordered" evidence="5">
    <location>
        <begin position="223"/>
        <end position="365"/>
    </location>
</feature>
<accession>A0ABD3I3M5</accession>
<dbReference type="PANTHER" id="PTHR46622:SF1">
    <property type="entry name" value="DNA-DEPENDENT METALLOPROTEASE WSS1"/>
    <property type="match status" value="1"/>
</dbReference>
<keyword evidence="2 4" id="KW-0863">Zinc-finger</keyword>
<dbReference type="Pfam" id="PF00641">
    <property type="entry name" value="Zn_ribbon_RanBP"/>
    <property type="match status" value="1"/>
</dbReference>
<name>A0ABD3I3M5_9MARC</name>
<dbReference type="GO" id="GO:0008270">
    <property type="term" value="F:zinc ion binding"/>
    <property type="evidence" value="ECO:0007669"/>
    <property type="project" value="UniProtKB-KW"/>
</dbReference>
<keyword evidence="3" id="KW-0862">Zinc</keyword>
<feature type="domain" description="WLM" evidence="7">
    <location>
        <begin position="5"/>
        <end position="208"/>
    </location>
</feature>
<dbReference type="PROSITE" id="PS01358">
    <property type="entry name" value="ZF_RANBP2_1"/>
    <property type="match status" value="2"/>
</dbReference>
<dbReference type="InterPro" id="IPR036443">
    <property type="entry name" value="Znf_RanBP2_sf"/>
</dbReference>
<dbReference type="Pfam" id="PF08325">
    <property type="entry name" value="WLM"/>
    <property type="match status" value="1"/>
</dbReference>
<dbReference type="Gene3D" id="4.10.1060.10">
    <property type="entry name" value="Zinc finger, RanBP2-type"/>
    <property type="match status" value="1"/>
</dbReference>
<dbReference type="SMART" id="SM00547">
    <property type="entry name" value="ZnF_RBZ"/>
    <property type="match status" value="2"/>
</dbReference>
<dbReference type="PROSITE" id="PS51397">
    <property type="entry name" value="WLM"/>
    <property type="match status" value="1"/>
</dbReference>
<evidence type="ECO:0000256" key="1">
    <source>
        <dbReference type="ARBA" id="ARBA00022723"/>
    </source>
</evidence>
<proteinExistence type="predicted"/>
<evidence type="ECO:0000256" key="4">
    <source>
        <dbReference type="PROSITE-ProRule" id="PRU00322"/>
    </source>
</evidence>
<dbReference type="InterPro" id="IPR053000">
    <property type="entry name" value="WSS1-like_metalloprotease"/>
</dbReference>
<evidence type="ECO:0000256" key="3">
    <source>
        <dbReference type="ARBA" id="ARBA00022833"/>
    </source>
</evidence>
<evidence type="ECO:0000259" key="7">
    <source>
        <dbReference type="PROSITE" id="PS51397"/>
    </source>
</evidence>
<evidence type="ECO:0000259" key="6">
    <source>
        <dbReference type="PROSITE" id="PS50199"/>
    </source>
</evidence>